<dbReference type="Proteomes" id="UP001500967">
    <property type="component" value="Unassembled WGS sequence"/>
</dbReference>
<dbReference type="EMBL" id="BAAAGX010000025">
    <property type="protein sequence ID" value="GAA0265391.1"/>
    <property type="molecule type" value="Genomic_DNA"/>
</dbReference>
<dbReference type="InterPro" id="IPR037171">
    <property type="entry name" value="NagB/RpiA_transferase-like"/>
</dbReference>
<dbReference type="PANTHER" id="PTHR13017">
    <property type="entry name" value="5-FORMYLTETRAHYDROFOLATE CYCLO-LIGASE-RELATED"/>
    <property type="match status" value="1"/>
</dbReference>
<organism evidence="1 2">
    <name type="scientific">Cryptosporangium japonicum</name>
    <dbReference type="NCBI Taxonomy" id="80872"/>
    <lineage>
        <taxon>Bacteria</taxon>
        <taxon>Bacillati</taxon>
        <taxon>Actinomycetota</taxon>
        <taxon>Actinomycetes</taxon>
        <taxon>Cryptosporangiales</taxon>
        <taxon>Cryptosporangiaceae</taxon>
        <taxon>Cryptosporangium</taxon>
    </lineage>
</organism>
<accession>A0ABP3EJA2</accession>
<reference evidence="2" key="1">
    <citation type="journal article" date="2019" name="Int. J. Syst. Evol. Microbiol.">
        <title>The Global Catalogue of Microorganisms (GCM) 10K type strain sequencing project: providing services to taxonomists for standard genome sequencing and annotation.</title>
        <authorList>
            <consortium name="The Broad Institute Genomics Platform"/>
            <consortium name="The Broad Institute Genome Sequencing Center for Infectious Disease"/>
            <person name="Wu L."/>
            <person name="Ma J."/>
        </authorList>
    </citation>
    <scope>NUCLEOTIDE SEQUENCE [LARGE SCALE GENOMIC DNA]</scope>
    <source>
        <strain evidence="2">JCM 10425</strain>
    </source>
</reference>
<keyword evidence="2" id="KW-1185">Reference proteome</keyword>
<dbReference type="RefSeq" id="WP_344652258.1">
    <property type="nucleotide sequence ID" value="NZ_BAAAGX010000025.1"/>
</dbReference>
<dbReference type="PANTHER" id="PTHR13017:SF0">
    <property type="entry name" value="METHENYLTETRAHYDROFOLATE SYNTHASE DOMAIN-CONTAINING PROTEIN"/>
    <property type="match status" value="1"/>
</dbReference>
<evidence type="ECO:0000313" key="1">
    <source>
        <dbReference type="EMBL" id="GAA0265391.1"/>
    </source>
</evidence>
<dbReference type="InterPro" id="IPR002698">
    <property type="entry name" value="FTHF_cligase"/>
</dbReference>
<dbReference type="Gene3D" id="3.40.50.10420">
    <property type="entry name" value="NagB/RpiA/CoA transferase-like"/>
    <property type="match status" value="1"/>
</dbReference>
<sequence>MIEDRKSQVRERVWSSLEDIGAVEPGVRGWIPDFRGADAAAQRLAAQPEWQAARAVKCNPDRAQLAVRRLALREGKTLYIAVPNLSDERPFLRLDPATLGSNADSTAEVAEARKLGTAVYADEVEPLDVVVCGTVAVNREGVRIGKGAGYSDLEVALLTDVGAITPGTLVVTTVHPLQVVAESLPSTRHDFTVELIAAPDEVIRCSRRRIPTTVDFDALPEARIAAMPGLRARATH</sequence>
<dbReference type="SUPFAM" id="SSF100950">
    <property type="entry name" value="NagB/RpiA/CoA transferase-like"/>
    <property type="match status" value="1"/>
</dbReference>
<protein>
    <submittedName>
        <fullName evidence="1">5-formyltetrahydrofolate cyclo-ligase</fullName>
    </submittedName>
</protein>
<evidence type="ECO:0000313" key="2">
    <source>
        <dbReference type="Proteomes" id="UP001500967"/>
    </source>
</evidence>
<proteinExistence type="predicted"/>
<dbReference type="Pfam" id="PF01812">
    <property type="entry name" value="5-FTHF_cyc-lig"/>
    <property type="match status" value="1"/>
</dbReference>
<dbReference type="InterPro" id="IPR024185">
    <property type="entry name" value="FTHF_cligase-like_sf"/>
</dbReference>
<comment type="caution">
    <text evidence="1">The sequence shown here is derived from an EMBL/GenBank/DDBJ whole genome shotgun (WGS) entry which is preliminary data.</text>
</comment>
<gene>
    <name evidence="1" type="ORF">GCM10009539_59880</name>
</gene>
<name>A0ABP3EJA2_9ACTN</name>